<feature type="region of interest" description="Disordered" evidence="1">
    <location>
        <begin position="606"/>
        <end position="656"/>
    </location>
</feature>
<dbReference type="Proteomes" id="UP000284842">
    <property type="component" value="Unassembled WGS sequence"/>
</dbReference>
<dbReference type="OrthoDB" id="2921613at2759"/>
<protein>
    <recommendedName>
        <fullName evidence="4">Rrn9 domain-containing protein</fullName>
    </recommendedName>
</protein>
<dbReference type="InParanoid" id="A0A409W9V6"/>
<gene>
    <name evidence="2" type="ORF">CVT24_007350</name>
</gene>
<feature type="region of interest" description="Disordered" evidence="1">
    <location>
        <begin position="529"/>
        <end position="576"/>
    </location>
</feature>
<evidence type="ECO:0000313" key="2">
    <source>
        <dbReference type="EMBL" id="PPQ75284.1"/>
    </source>
</evidence>
<reference evidence="2 3" key="1">
    <citation type="journal article" date="2018" name="Evol. Lett.">
        <title>Horizontal gene cluster transfer increased hallucinogenic mushroom diversity.</title>
        <authorList>
            <person name="Reynolds H.T."/>
            <person name="Vijayakumar V."/>
            <person name="Gluck-Thaler E."/>
            <person name="Korotkin H.B."/>
            <person name="Matheny P.B."/>
            <person name="Slot J.C."/>
        </authorList>
    </citation>
    <scope>NUCLEOTIDE SEQUENCE [LARGE SCALE GENOMIC DNA]</scope>
    <source>
        <strain evidence="2 3">2629</strain>
    </source>
</reference>
<feature type="region of interest" description="Disordered" evidence="1">
    <location>
        <begin position="448"/>
        <end position="479"/>
    </location>
</feature>
<keyword evidence="3" id="KW-1185">Reference proteome</keyword>
<feature type="compositionally biased region" description="Basic residues" evidence="1">
    <location>
        <begin position="645"/>
        <end position="656"/>
    </location>
</feature>
<dbReference type="EMBL" id="NHTK01005686">
    <property type="protein sequence ID" value="PPQ75284.1"/>
    <property type="molecule type" value="Genomic_DNA"/>
</dbReference>
<accession>A0A409W9V6</accession>
<feature type="compositionally biased region" description="Acidic residues" evidence="1">
    <location>
        <begin position="380"/>
        <end position="403"/>
    </location>
</feature>
<name>A0A409W9V6_9AGAR</name>
<feature type="compositionally biased region" description="Polar residues" evidence="1">
    <location>
        <begin position="529"/>
        <end position="542"/>
    </location>
</feature>
<evidence type="ECO:0000313" key="3">
    <source>
        <dbReference type="Proteomes" id="UP000284842"/>
    </source>
</evidence>
<proteinExistence type="predicted"/>
<evidence type="ECO:0008006" key="4">
    <source>
        <dbReference type="Google" id="ProtNLM"/>
    </source>
</evidence>
<feature type="compositionally biased region" description="Low complexity" evidence="1">
    <location>
        <begin position="151"/>
        <end position="177"/>
    </location>
</feature>
<evidence type="ECO:0000256" key="1">
    <source>
        <dbReference type="SAM" id="MobiDB-lite"/>
    </source>
</evidence>
<sequence>MDPASFQPGSAPNEYQVQVLSSTSSSSIHLPSPPSRPSSRLGFNAATASLETSASITGGNPAGQWDTRPEYQQSLNRDGDLPALRLSSPVSGECTVLDRPAASCSLDSPNTTGKDTKTASSPATASSATVAPIKSNSTDNDCLYGREIDRASSSPASAHMSSKPNKPRSSSPPSVSRLCFPFNTSASKRKKAPAVPPPTRHKYSCHHPTMMAPYHTGKVFPVQQRHQYSHHGHSRHGIERLKAFWSERLAQEISEGQSDADEDQRSKAQARLAALYDMDHTVVERPATIHPLALRGSEAGQAQHQLPPMTIHPRRGDIMALRDPYCVQIDQQFVNLPTWTIGKTIWMQDLHIAAEKRRAQLEAKEQTKTPIVASSRSSDSDTEEDYSQDEDSASTDAESEIDVETSLSTGFSDDSDATLVENESDIDLPQLGAIKSGNVFYQWASEGSSSSRRPVSSIHSSPAASSQASSSPYPISTSSSDVNFCSLHPSPLSESSHESISDTTTNMNINVRIGLSSWPQTFYASNSSTNSLVGPIRSSPSESDVGEEEEVLSMTPPTTPTAPKRSSTPVQAKMHNPAQPWQTNWYRRWELLVDLTKREREHQLASPCSCPATPTKEGMGKGHKFFLSTSHSDDEEENDALGSKWRQRTRVRTVSA</sequence>
<feature type="region of interest" description="Disordered" evidence="1">
    <location>
        <begin position="361"/>
        <end position="416"/>
    </location>
</feature>
<dbReference type="AlphaFoldDB" id="A0A409W9V6"/>
<comment type="caution">
    <text evidence="2">The sequence shown here is derived from an EMBL/GenBank/DDBJ whole genome shotgun (WGS) entry which is preliminary data.</text>
</comment>
<feature type="compositionally biased region" description="Polar residues" evidence="1">
    <location>
        <begin position="46"/>
        <end position="58"/>
    </location>
</feature>
<organism evidence="2 3">
    <name type="scientific">Panaeolus cyanescens</name>
    <dbReference type="NCBI Taxonomy" id="181874"/>
    <lineage>
        <taxon>Eukaryota</taxon>
        <taxon>Fungi</taxon>
        <taxon>Dikarya</taxon>
        <taxon>Basidiomycota</taxon>
        <taxon>Agaricomycotina</taxon>
        <taxon>Agaricomycetes</taxon>
        <taxon>Agaricomycetidae</taxon>
        <taxon>Agaricales</taxon>
        <taxon>Agaricineae</taxon>
        <taxon>Galeropsidaceae</taxon>
        <taxon>Panaeolus</taxon>
    </lineage>
</organism>
<feature type="compositionally biased region" description="Low complexity" evidence="1">
    <location>
        <begin position="118"/>
        <end position="129"/>
    </location>
</feature>
<feature type="compositionally biased region" description="Low complexity" evidence="1">
    <location>
        <begin position="21"/>
        <end position="30"/>
    </location>
</feature>
<feature type="region of interest" description="Disordered" evidence="1">
    <location>
        <begin position="19"/>
        <end position="86"/>
    </location>
</feature>
<feature type="region of interest" description="Disordered" evidence="1">
    <location>
        <begin position="101"/>
        <end position="201"/>
    </location>
</feature>